<proteinExistence type="predicted"/>
<keyword evidence="2" id="KW-0812">Transmembrane</keyword>
<dbReference type="RefSeq" id="WP_184980022.1">
    <property type="nucleotide sequence ID" value="NZ_BAAALO010000036.1"/>
</dbReference>
<feature type="transmembrane region" description="Helical" evidence="2">
    <location>
        <begin position="111"/>
        <end position="132"/>
    </location>
</feature>
<feature type="compositionally biased region" description="Pro residues" evidence="1">
    <location>
        <begin position="381"/>
        <end position="399"/>
    </location>
</feature>
<organism evidence="3 4">
    <name type="scientific">Sphaerisporangium rubeum</name>
    <dbReference type="NCBI Taxonomy" id="321317"/>
    <lineage>
        <taxon>Bacteria</taxon>
        <taxon>Bacillati</taxon>
        <taxon>Actinomycetota</taxon>
        <taxon>Actinomycetes</taxon>
        <taxon>Streptosporangiales</taxon>
        <taxon>Streptosporangiaceae</taxon>
        <taxon>Sphaerisporangium</taxon>
    </lineage>
</organism>
<feature type="transmembrane region" description="Helical" evidence="2">
    <location>
        <begin position="81"/>
        <end position="99"/>
    </location>
</feature>
<evidence type="ECO:0000313" key="4">
    <source>
        <dbReference type="Proteomes" id="UP000555564"/>
    </source>
</evidence>
<reference evidence="3 4" key="1">
    <citation type="submission" date="2020-08" db="EMBL/GenBank/DDBJ databases">
        <title>Sequencing the genomes of 1000 actinobacteria strains.</title>
        <authorList>
            <person name="Klenk H.-P."/>
        </authorList>
    </citation>
    <scope>NUCLEOTIDE SEQUENCE [LARGE SCALE GENOMIC DNA]</scope>
    <source>
        <strain evidence="3 4">DSM 44936</strain>
    </source>
</reference>
<keyword evidence="4" id="KW-1185">Reference proteome</keyword>
<sequence length="399" mass="43569">MSEGTRFETAAGSGKGRVARAVEWATPYWTRGEAGRETPADLVRVMYTAWIVAFGLKVLGASWDVSWHFKWLRDDLAPPHLLNSAGTAIVVVLTIVHWYTGYGVDRVAQRLIQWGTGVFLIAVPLDLINHRVNGLDITSWSPSHMLLYVGTAFMIAGVARGWYVSAPRTRSRPVVLGAFFLFFLENVLFPSEHQEYGVLELASWDRGSPYAEPSLINFAAQQMGRAVDRGMVEKFSLPVPDWVYPVWYGVAAVLVLVAARKLVGLRWTATSVAVVYVAYRAVIWPLLVLGGFPPSAVPFFLVIAGVCVDVAFLIPWTYLRPVLGAALTTAGVYGGLTLQDRVLEAPPFLMASAPATAAAVAAAWLAFEWWHSRTTRRRTPAPDPAPDPAPAPATGPVTP</sequence>
<feature type="transmembrane region" description="Helical" evidence="2">
    <location>
        <begin position="144"/>
        <end position="162"/>
    </location>
</feature>
<dbReference type="EMBL" id="JACHIU010000001">
    <property type="protein sequence ID" value="MBB6472721.1"/>
    <property type="molecule type" value="Genomic_DNA"/>
</dbReference>
<comment type="caution">
    <text evidence="3">The sequence shown here is derived from an EMBL/GenBank/DDBJ whole genome shotgun (WGS) entry which is preliminary data.</text>
</comment>
<feature type="transmembrane region" description="Helical" evidence="2">
    <location>
        <begin position="42"/>
        <end position="61"/>
    </location>
</feature>
<feature type="transmembrane region" description="Helical" evidence="2">
    <location>
        <begin position="345"/>
        <end position="367"/>
    </location>
</feature>
<accession>A0A7X0ICI9</accession>
<feature type="transmembrane region" description="Helical" evidence="2">
    <location>
        <begin position="242"/>
        <end position="259"/>
    </location>
</feature>
<feature type="transmembrane region" description="Helical" evidence="2">
    <location>
        <begin position="321"/>
        <end position="339"/>
    </location>
</feature>
<keyword evidence="2" id="KW-0472">Membrane</keyword>
<feature type="transmembrane region" description="Helical" evidence="2">
    <location>
        <begin position="271"/>
        <end position="290"/>
    </location>
</feature>
<evidence type="ECO:0000256" key="2">
    <source>
        <dbReference type="SAM" id="Phobius"/>
    </source>
</evidence>
<feature type="region of interest" description="Disordered" evidence="1">
    <location>
        <begin position="376"/>
        <end position="399"/>
    </location>
</feature>
<keyword evidence="2" id="KW-1133">Transmembrane helix</keyword>
<name>A0A7X0ICI9_9ACTN</name>
<dbReference type="AlphaFoldDB" id="A0A7X0ICI9"/>
<evidence type="ECO:0000256" key="1">
    <source>
        <dbReference type="SAM" id="MobiDB-lite"/>
    </source>
</evidence>
<feature type="transmembrane region" description="Helical" evidence="2">
    <location>
        <begin position="174"/>
        <end position="191"/>
    </location>
</feature>
<gene>
    <name evidence="3" type="ORF">BJ992_002152</name>
</gene>
<protein>
    <submittedName>
        <fullName evidence="3">Uncharacterized protein</fullName>
    </submittedName>
</protein>
<evidence type="ECO:0000313" key="3">
    <source>
        <dbReference type="EMBL" id="MBB6472721.1"/>
    </source>
</evidence>
<dbReference type="Proteomes" id="UP000555564">
    <property type="component" value="Unassembled WGS sequence"/>
</dbReference>
<feature type="transmembrane region" description="Helical" evidence="2">
    <location>
        <begin position="296"/>
        <end position="314"/>
    </location>
</feature>